<comment type="caution">
    <text evidence="1">The sequence shown here is derived from an EMBL/GenBank/DDBJ whole genome shotgun (WGS) entry which is preliminary data.</text>
</comment>
<gene>
    <name evidence="1" type="ORF">NPIL_325151</name>
</gene>
<sequence length="99" mass="10909">MVSKWQEICYGFTRRCMRCSVVLPAGGMAFYWCFYCCGRVLPCAAYSFTALASSSVLLRGHTASGGIQMVRAVVAVRYGMLHTAAKRTYAEAAMLAFAW</sequence>
<dbReference type="AlphaFoldDB" id="A0A8X6P1Y1"/>
<keyword evidence="2" id="KW-1185">Reference proteome</keyword>
<evidence type="ECO:0000313" key="2">
    <source>
        <dbReference type="Proteomes" id="UP000887013"/>
    </source>
</evidence>
<proteinExistence type="predicted"/>
<reference evidence="1" key="1">
    <citation type="submission" date="2020-08" db="EMBL/GenBank/DDBJ databases">
        <title>Multicomponent nature underlies the extraordinary mechanical properties of spider dragline silk.</title>
        <authorList>
            <person name="Kono N."/>
            <person name="Nakamura H."/>
            <person name="Mori M."/>
            <person name="Yoshida Y."/>
            <person name="Ohtoshi R."/>
            <person name="Malay A.D."/>
            <person name="Moran D.A.P."/>
            <person name="Tomita M."/>
            <person name="Numata K."/>
            <person name="Arakawa K."/>
        </authorList>
    </citation>
    <scope>NUCLEOTIDE SEQUENCE</scope>
</reference>
<evidence type="ECO:0000313" key="1">
    <source>
        <dbReference type="EMBL" id="GFT43567.1"/>
    </source>
</evidence>
<name>A0A8X6P1Y1_NEPPI</name>
<protein>
    <submittedName>
        <fullName evidence="1">Uncharacterized protein</fullName>
    </submittedName>
</protein>
<organism evidence="1 2">
    <name type="scientific">Nephila pilipes</name>
    <name type="common">Giant wood spider</name>
    <name type="synonym">Nephila maculata</name>
    <dbReference type="NCBI Taxonomy" id="299642"/>
    <lineage>
        <taxon>Eukaryota</taxon>
        <taxon>Metazoa</taxon>
        <taxon>Ecdysozoa</taxon>
        <taxon>Arthropoda</taxon>
        <taxon>Chelicerata</taxon>
        <taxon>Arachnida</taxon>
        <taxon>Araneae</taxon>
        <taxon>Araneomorphae</taxon>
        <taxon>Entelegynae</taxon>
        <taxon>Araneoidea</taxon>
        <taxon>Nephilidae</taxon>
        <taxon>Nephila</taxon>
    </lineage>
</organism>
<dbReference type="EMBL" id="BMAW01110538">
    <property type="protein sequence ID" value="GFT43567.1"/>
    <property type="molecule type" value="Genomic_DNA"/>
</dbReference>
<accession>A0A8X6P1Y1</accession>
<dbReference type="Proteomes" id="UP000887013">
    <property type="component" value="Unassembled WGS sequence"/>
</dbReference>